<evidence type="ECO:0000256" key="1">
    <source>
        <dbReference type="SAM" id="SignalP"/>
    </source>
</evidence>
<name>A0A4V2F0V9_9BACT</name>
<dbReference type="NCBIfam" id="TIGR04183">
    <property type="entry name" value="Por_Secre_tail"/>
    <property type="match status" value="1"/>
</dbReference>
<evidence type="ECO:0000259" key="2">
    <source>
        <dbReference type="Pfam" id="PF09992"/>
    </source>
</evidence>
<feature type="domain" description="Phosphodiester glycosidase" evidence="2">
    <location>
        <begin position="221"/>
        <end position="383"/>
    </location>
</feature>
<dbReference type="PANTHER" id="PTHR40446:SF2">
    <property type="entry name" value="N-ACETYLGLUCOSAMINE-1-PHOSPHODIESTER ALPHA-N-ACETYLGLUCOSAMINIDASE"/>
    <property type="match status" value="1"/>
</dbReference>
<feature type="chain" id="PRO_5020447325" evidence="1">
    <location>
        <begin position="21"/>
        <end position="673"/>
    </location>
</feature>
<dbReference type="InterPro" id="IPR018711">
    <property type="entry name" value="NAGPA"/>
</dbReference>
<feature type="domain" description="Secretion system C-terminal sorting" evidence="3">
    <location>
        <begin position="600"/>
        <end position="672"/>
    </location>
</feature>
<sequence>MKKIVSLGMLLTIACSTAWAQYTLDSTRRMSPGVVYRHYKTTSPAQKLYVMEIDLDEPTVRLQAVKATDTINGDPQTVPAMYADHESIRYHEVTAGINSDFFTSGGPKYNPRHMMIGDGEILWDTMLNRTVFGITEANVPFLAKLNESYTLTAGGSSITINSINRPATGDQLVLYNRFKGPSTKTTAMGRTEIRVVPVGGINAWKANATVPCTVLAKSSAGNMTYTAGQAVLSGTGAAKTFLDNISVGQTVDLNLQVITAPSGITNIKQLTGGWTRLVLDGANCVTTSVADEGGPVPTDLAPRTAIGYNQTKDKIYLVVNDGRNAGVSEGMTLTQFADFMLYIGCYQALNLDGGGSSIIMGNDIVRNDPSDAAGPRAVGSALLAYLTTLTLDMFENTLGHFNREPTYSPTTVGVATTSVVTNALTAHSGTHSLIVKLYDNTTSSAAWKVRLLSGTGSPSNNRSFLNTGTISFYLKTNTANTNAKVRLWIDDNDGTELSPTLDIINDNQWHKYVWSLSSYAGTSTDGGNGVINSTTATLDAIEFSQPNTSTTWFIFVDDLMMDPLSTEGTQVNGIAKPVDPLVTLTAQANEEKKEKTGLTVYPNPAKGRFEIRFKKNEVQNFELLVVDNAGRTVHKKAYTGGSQSINLSSLSPGIYYCYVSSGPIAETFKILIN</sequence>
<organism evidence="4 5">
    <name type="scientific">Pseudobacter ginsenosidimutans</name>
    <dbReference type="NCBI Taxonomy" id="661488"/>
    <lineage>
        <taxon>Bacteria</taxon>
        <taxon>Pseudomonadati</taxon>
        <taxon>Bacteroidota</taxon>
        <taxon>Chitinophagia</taxon>
        <taxon>Chitinophagales</taxon>
        <taxon>Chitinophagaceae</taxon>
        <taxon>Pseudobacter</taxon>
    </lineage>
</organism>
<comment type="caution">
    <text evidence="4">The sequence shown here is derived from an EMBL/GenBank/DDBJ whole genome shotgun (WGS) entry which is preliminary data.</text>
</comment>
<evidence type="ECO:0000259" key="3">
    <source>
        <dbReference type="Pfam" id="PF18962"/>
    </source>
</evidence>
<dbReference type="PROSITE" id="PS51257">
    <property type="entry name" value="PROKAR_LIPOPROTEIN"/>
    <property type="match status" value="1"/>
</dbReference>
<gene>
    <name evidence="4" type="ORF">EV199_3394</name>
</gene>
<dbReference type="Pfam" id="PF18962">
    <property type="entry name" value="Por_Secre_tail"/>
    <property type="match status" value="1"/>
</dbReference>
<dbReference type="RefSeq" id="WP_130541993.1">
    <property type="nucleotide sequence ID" value="NZ_CP042431.1"/>
</dbReference>
<evidence type="ECO:0000313" key="4">
    <source>
        <dbReference type="EMBL" id="RZS71491.1"/>
    </source>
</evidence>
<protein>
    <submittedName>
        <fullName evidence="4">Putative secreted protein (Por secretion system target)</fullName>
    </submittedName>
</protein>
<evidence type="ECO:0000313" key="5">
    <source>
        <dbReference type="Proteomes" id="UP000293874"/>
    </source>
</evidence>
<feature type="signal peptide" evidence="1">
    <location>
        <begin position="1"/>
        <end position="20"/>
    </location>
</feature>
<keyword evidence="5" id="KW-1185">Reference proteome</keyword>
<dbReference type="OrthoDB" id="9809781at2"/>
<dbReference type="EMBL" id="SGXA01000002">
    <property type="protein sequence ID" value="RZS71491.1"/>
    <property type="molecule type" value="Genomic_DNA"/>
</dbReference>
<dbReference type="AlphaFoldDB" id="A0A4V2F0V9"/>
<dbReference type="InterPro" id="IPR026444">
    <property type="entry name" value="Secre_tail"/>
</dbReference>
<dbReference type="Pfam" id="PF09992">
    <property type="entry name" value="NAGPA"/>
    <property type="match status" value="1"/>
</dbReference>
<reference evidence="4 5" key="1">
    <citation type="submission" date="2019-02" db="EMBL/GenBank/DDBJ databases">
        <title>Genomic Encyclopedia of Type Strains, Phase IV (KMG-IV): sequencing the most valuable type-strain genomes for metagenomic binning, comparative biology and taxonomic classification.</title>
        <authorList>
            <person name="Goeker M."/>
        </authorList>
    </citation>
    <scope>NUCLEOTIDE SEQUENCE [LARGE SCALE GENOMIC DNA]</scope>
    <source>
        <strain evidence="4 5">DSM 18116</strain>
    </source>
</reference>
<proteinExistence type="predicted"/>
<dbReference type="PANTHER" id="PTHR40446">
    <property type="entry name" value="N-ACETYLGLUCOSAMINE-1-PHOSPHODIESTER ALPHA-N-ACETYLGLUCOSAMINIDASE"/>
    <property type="match status" value="1"/>
</dbReference>
<dbReference type="Gene3D" id="2.60.120.430">
    <property type="entry name" value="Galactose-binding lectin"/>
    <property type="match status" value="1"/>
</dbReference>
<keyword evidence="1" id="KW-0732">Signal</keyword>
<accession>A0A4V2F0V9</accession>
<dbReference type="Proteomes" id="UP000293874">
    <property type="component" value="Unassembled WGS sequence"/>
</dbReference>